<dbReference type="InterPro" id="IPR000863">
    <property type="entry name" value="Sulfotransferase_dom"/>
</dbReference>
<dbReference type="Proteomes" id="UP000179786">
    <property type="component" value="Unassembled WGS sequence"/>
</dbReference>
<sequence>MQTDKSYGMAGGNLKKFFRAFELSTEYRVRKYQGKSLFHNPTQLLFGLVEYQFLSYYFSKVPNWRLLLRGLYSKDRVAPNYVVVGPVKSGSSDLVTHLQMHPNVMHPLAKEISCKGTERIKLFYPTRREKERLERQSGGVVRCGYLKPELNNMEMMEQLYKLNPESKIIITLRDPVARAYTHWKWEMFLGGKGLENSPYFDSFESYIDRALDLFPSVAMTSACGFPVLETGIYYKAVEQWMARFGEENVLILDSAEYFKGRQPTLERVQKFLGLSVIDIPEYGEKANENPIKFPRPEQSSNDKLSEFYRPYNQKLFALLGRDFDWK</sequence>
<reference evidence="4 5" key="1">
    <citation type="submission" date="2016-09" db="EMBL/GenBank/DDBJ databases">
        <title>Pseudoalteromonas amylolytica sp. nov., isolated from the surface seawater.</title>
        <authorList>
            <person name="Wu Y.-H."/>
            <person name="Cheng H."/>
            <person name="Jin X.-B."/>
            <person name="Wang C.-S."/>
            <person name="Xu X.-W."/>
        </authorList>
    </citation>
    <scope>NUCLEOTIDE SEQUENCE [LARGE SCALE GENOMIC DNA]</scope>
    <source>
        <strain evidence="4 5">JW1</strain>
    </source>
</reference>
<dbReference type="AlphaFoldDB" id="A0A1S1MQN7"/>
<keyword evidence="2" id="KW-0325">Glycoprotein</keyword>
<dbReference type="SUPFAM" id="SSF52540">
    <property type="entry name" value="P-loop containing nucleoside triphosphate hydrolases"/>
    <property type="match status" value="1"/>
</dbReference>
<dbReference type="STRING" id="1859457.BET10_20230"/>
<protein>
    <recommendedName>
        <fullName evidence="3">Sulfotransferase domain-containing protein</fullName>
    </recommendedName>
</protein>
<dbReference type="Pfam" id="PF00685">
    <property type="entry name" value="Sulfotransfer_1"/>
    <property type="match status" value="1"/>
</dbReference>
<dbReference type="RefSeq" id="WP_070987165.1">
    <property type="nucleotide sequence ID" value="NZ_MKJU01000032.1"/>
</dbReference>
<dbReference type="EMBL" id="MKJU01000032">
    <property type="protein sequence ID" value="OHU87279.1"/>
    <property type="molecule type" value="Genomic_DNA"/>
</dbReference>
<keyword evidence="1" id="KW-0808">Transferase</keyword>
<feature type="domain" description="Sulfotransferase" evidence="3">
    <location>
        <begin position="81"/>
        <end position="275"/>
    </location>
</feature>
<dbReference type="GO" id="GO:0008146">
    <property type="term" value="F:sulfotransferase activity"/>
    <property type="evidence" value="ECO:0007669"/>
    <property type="project" value="InterPro"/>
</dbReference>
<name>A0A1S1MQN7_9GAMM</name>
<organism evidence="4 5">
    <name type="scientific">Pseudoalteromonas amylolytica</name>
    <dbReference type="NCBI Taxonomy" id="1859457"/>
    <lineage>
        <taxon>Bacteria</taxon>
        <taxon>Pseudomonadati</taxon>
        <taxon>Pseudomonadota</taxon>
        <taxon>Gammaproteobacteria</taxon>
        <taxon>Alteromonadales</taxon>
        <taxon>Pseudoalteromonadaceae</taxon>
        <taxon>Pseudoalteromonas</taxon>
    </lineage>
</organism>
<evidence type="ECO:0000256" key="1">
    <source>
        <dbReference type="ARBA" id="ARBA00022679"/>
    </source>
</evidence>
<evidence type="ECO:0000313" key="4">
    <source>
        <dbReference type="EMBL" id="OHU87279.1"/>
    </source>
</evidence>
<dbReference type="InterPro" id="IPR037359">
    <property type="entry name" value="NST/OST"/>
</dbReference>
<proteinExistence type="predicted"/>
<gene>
    <name evidence="4" type="ORF">BET10_20230</name>
</gene>
<accession>A0A1S1MQN7</accession>
<dbReference type="PANTHER" id="PTHR10605:SF56">
    <property type="entry name" value="BIFUNCTIONAL HEPARAN SULFATE N-DEACETYLASE_N-SULFOTRANSFERASE"/>
    <property type="match status" value="1"/>
</dbReference>
<dbReference type="InterPro" id="IPR027417">
    <property type="entry name" value="P-loop_NTPase"/>
</dbReference>
<comment type="caution">
    <text evidence="4">The sequence shown here is derived from an EMBL/GenBank/DDBJ whole genome shotgun (WGS) entry which is preliminary data.</text>
</comment>
<dbReference type="Gene3D" id="3.40.50.300">
    <property type="entry name" value="P-loop containing nucleotide triphosphate hydrolases"/>
    <property type="match status" value="1"/>
</dbReference>
<evidence type="ECO:0000313" key="5">
    <source>
        <dbReference type="Proteomes" id="UP000179786"/>
    </source>
</evidence>
<keyword evidence="5" id="KW-1185">Reference proteome</keyword>
<evidence type="ECO:0000256" key="2">
    <source>
        <dbReference type="ARBA" id="ARBA00023180"/>
    </source>
</evidence>
<evidence type="ECO:0000259" key="3">
    <source>
        <dbReference type="Pfam" id="PF00685"/>
    </source>
</evidence>
<dbReference type="PANTHER" id="PTHR10605">
    <property type="entry name" value="HEPARAN SULFATE SULFOTRANSFERASE"/>
    <property type="match status" value="1"/>
</dbReference>